<dbReference type="RefSeq" id="WP_380939207.1">
    <property type="nucleotide sequence ID" value="NZ_JBHUFC010000002.1"/>
</dbReference>
<protein>
    <submittedName>
        <fullName evidence="1">GCN5-related N-acetyltransferase</fullName>
    </submittedName>
</protein>
<evidence type="ECO:0000313" key="2">
    <source>
        <dbReference type="Proteomes" id="UP001597283"/>
    </source>
</evidence>
<proteinExistence type="predicted"/>
<keyword evidence="2" id="KW-1185">Reference proteome</keyword>
<dbReference type="Proteomes" id="UP001597283">
    <property type="component" value="Unassembled WGS sequence"/>
</dbReference>
<dbReference type="EMBL" id="JBHUFC010000002">
    <property type="protein sequence ID" value="MFD1786853.1"/>
    <property type="molecule type" value="Genomic_DNA"/>
</dbReference>
<gene>
    <name evidence="1" type="ORF">ACFSC3_04635</name>
</gene>
<organism evidence="1 2">
    <name type="scientific">Sphingomonas floccifaciens</name>
    <dbReference type="NCBI Taxonomy" id="1844115"/>
    <lineage>
        <taxon>Bacteria</taxon>
        <taxon>Pseudomonadati</taxon>
        <taxon>Pseudomonadota</taxon>
        <taxon>Alphaproteobacteria</taxon>
        <taxon>Sphingomonadales</taxon>
        <taxon>Sphingomonadaceae</taxon>
        <taxon>Sphingomonas</taxon>
    </lineage>
</organism>
<comment type="caution">
    <text evidence="1">The sequence shown here is derived from an EMBL/GenBank/DDBJ whole genome shotgun (WGS) entry which is preliminary data.</text>
</comment>
<sequence>MATDRAALEARWLDITRRELPALADARDWPVRADHCFQRILLDAACDGVWYDTIVQRPAYAHAPDAILARAVVLGEGAIAGTVDLAELNTRSLRWRRARKAER</sequence>
<reference evidence="2" key="1">
    <citation type="journal article" date="2019" name="Int. J. Syst. Evol. Microbiol.">
        <title>The Global Catalogue of Microorganisms (GCM) 10K type strain sequencing project: providing services to taxonomists for standard genome sequencing and annotation.</title>
        <authorList>
            <consortium name="The Broad Institute Genomics Platform"/>
            <consortium name="The Broad Institute Genome Sequencing Center for Infectious Disease"/>
            <person name="Wu L."/>
            <person name="Ma J."/>
        </authorList>
    </citation>
    <scope>NUCLEOTIDE SEQUENCE [LARGE SCALE GENOMIC DNA]</scope>
    <source>
        <strain evidence="2">Q85</strain>
    </source>
</reference>
<evidence type="ECO:0000313" key="1">
    <source>
        <dbReference type="EMBL" id="MFD1786853.1"/>
    </source>
</evidence>
<accession>A0ABW4NAC3</accession>
<name>A0ABW4NAC3_9SPHN</name>